<keyword evidence="7 8" id="KW-0472">Membrane</keyword>
<evidence type="ECO:0000256" key="5">
    <source>
        <dbReference type="ARBA" id="ARBA00022692"/>
    </source>
</evidence>
<dbReference type="EMBL" id="SAUX01000009">
    <property type="protein sequence ID" value="RWR30058.1"/>
    <property type="molecule type" value="Genomic_DNA"/>
</dbReference>
<dbReference type="PIRSF" id="PIRSF016661">
    <property type="entry name" value="BioY"/>
    <property type="match status" value="1"/>
</dbReference>
<comment type="similarity">
    <text evidence="2 8">Belongs to the BioY family.</text>
</comment>
<gene>
    <name evidence="10" type="ORF">D2T31_09200</name>
</gene>
<name>A0A443KBC0_9RHOB</name>
<dbReference type="Gene3D" id="1.10.1760.20">
    <property type="match status" value="1"/>
</dbReference>
<dbReference type="Pfam" id="PF02632">
    <property type="entry name" value="BioY"/>
    <property type="match status" value="1"/>
</dbReference>
<organism evidence="10 11">
    <name type="scientific">Paenirhodobacter populi</name>
    <dbReference type="NCBI Taxonomy" id="2306993"/>
    <lineage>
        <taxon>Bacteria</taxon>
        <taxon>Pseudomonadati</taxon>
        <taxon>Pseudomonadota</taxon>
        <taxon>Alphaproteobacteria</taxon>
        <taxon>Rhodobacterales</taxon>
        <taxon>Rhodobacter group</taxon>
        <taxon>Paenirhodobacter</taxon>
    </lineage>
</organism>
<protein>
    <recommendedName>
        <fullName evidence="8">Biotin transporter</fullName>
    </recommendedName>
</protein>
<evidence type="ECO:0000256" key="7">
    <source>
        <dbReference type="ARBA" id="ARBA00023136"/>
    </source>
</evidence>
<sequence length="182" mass="18438">MERNFTLVILFAALICALGFVPPVTLVSGVPISAQSLGVMLAGAVLGASRGALAVVVVIGLVALGLPVLAGWRGGLGVFAGPTVGFLLGWIPAAWVTGAVVSRLNTRYVGIAAGIASVIGGIGVLYLCGTIGMMIVLKKTFAEALLLSLPFIPGDLIKAVVAGWITTMIARYRPGALLSRAG</sequence>
<keyword evidence="3 8" id="KW-0813">Transport</keyword>
<evidence type="ECO:0000256" key="2">
    <source>
        <dbReference type="ARBA" id="ARBA00010692"/>
    </source>
</evidence>
<dbReference type="PANTHER" id="PTHR34295">
    <property type="entry name" value="BIOTIN TRANSPORTER BIOY"/>
    <property type="match status" value="1"/>
</dbReference>
<evidence type="ECO:0000256" key="8">
    <source>
        <dbReference type="PIRNR" id="PIRNR016661"/>
    </source>
</evidence>
<reference evidence="10 11" key="2">
    <citation type="submission" date="2019-01" db="EMBL/GenBank/DDBJ databases">
        <authorList>
            <person name="Li Y."/>
        </authorList>
    </citation>
    <scope>NUCLEOTIDE SEQUENCE [LARGE SCALE GENOMIC DNA]</scope>
    <source>
        <strain evidence="10 11">D19-10-3-21</strain>
    </source>
</reference>
<keyword evidence="5 9" id="KW-0812">Transmembrane</keyword>
<evidence type="ECO:0000313" key="10">
    <source>
        <dbReference type="EMBL" id="RWR30058.1"/>
    </source>
</evidence>
<accession>A0A443KBC0</accession>
<dbReference type="GO" id="GO:0015225">
    <property type="term" value="F:biotin transmembrane transporter activity"/>
    <property type="evidence" value="ECO:0007669"/>
    <property type="project" value="UniProtKB-UniRule"/>
</dbReference>
<dbReference type="OrthoDB" id="9803495at2"/>
<evidence type="ECO:0000256" key="3">
    <source>
        <dbReference type="ARBA" id="ARBA00022448"/>
    </source>
</evidence>
<dbReference type="InterPro" id="IPR003784">
    <property type="entry name" value="BioY"/>
</dbReference>
<feature type="transmembrane region" description="Helical" evidence="9">
    <location>
        <begin position="144"/>
        <end position="165"/>
    </location>
</feature>
<reference evidence="10 11" key="1">
    <citation type="submission" date="2019-01" db="EMBL/GenBank/DDBJ databases">
        <title>Sinorhodobacter populi sp. nov. isolated from the symptomatic bark tissue of Populus euramericana canker.</title>
        <authorList>
            <person name="Xu G."/>
        </authorList>
    </citation>
    <scope>NUCLEOTIDE SEQUENCE [LARGE SCALE GENOMIC DNA]</scope>
    <source>
        <strain evidence="10 11">D19-10-3-21</strain>
    </source>
</reference>
<evidence type="ECO:0000256" key="4">
    <source>
        <dbReference type="ARBA" id="ARBA00022475"/>
    </source>
</evidence>
<keyword evidence="4 8" id="KW-1003">Cell membrane</keyword>
<keyword evidence="6 9" id="KW-1133">Transmembrane helix</keyword>
<dbReference type="GO" id="GO:0005886">
    <property type="term" value="C:plasma membrane"/>
    <property type="evidence" value="ECO:0007669"/>
    <property type="project" value="UniProtKB-SubCell"/>
</dbReference>
<dbReference type="PANTHER" id="PTHR34295:SF4">
    <property type="entry name" value="BIOTIN TRANSPORTER BIOY-RELATED"/>
    <property type="match status" value="1"/>
</dbReference>
<comment type="subcellular location">
    <subcellularLocation>
        <location evidence="1 8">Cell membrane</location>
        <topology evidence="1 8">Multi-pass membrane protein</topology>
    </subcellularLocation>
</comment>
<evidence type="ECO:0000256" key="9">
    <source>
        <dbReference type="SAM" id="Phobius"/>
    </source>
</evidence>
<dbReference type="RefSeq" id="WP_128237151.1">
    <property type="nucleotide sequence ID" value="NZ_SAUX01000009.1"/>
</dbReference>
<feature type="transmembrane region" description="Helical" evidence="9">
    <location>
        <begin position="39"/>
        <end position="64"/>
    </location>
</feature>
<feature type="transmembrane region" description="Helical" evidence="9">
    <location>
        <begin position="108"/>
        <end position="137"/>
    </location>
</feature>
<dbReference type="Proteomes" id="UP000285295">
    <property type="component" value="Unassembled WGS sequence"/>
</dbReference>
<evidence type="ECO:0000313" key="11">
    <source>
        <dbReference type="Proteomes" id="UP000285295"/>
    </source>
</evidence>
<feature type="transmembrane region" description="Helical" evidence="9">
    <location>
        <begin position="76"/>
        <end position="96"/>
    </location>
</feature>
<proteinExistence type="inferred from homology"/>
<evidence type="ECO:0000256" key="1">
    <source>
        <dbReference type="ARBA" id="ARBA00004651"/>
    </source>
</evidence>
<comment type="caution">
    <text evidence="10">The sequence shown here is derived from an EMBL/GenBank/DDBJ whole genome shotgun (WGS) entry which is preliminary data.</text>
</comment>
<evidence type="ECO:0000256" key="6">
    <source>
        <dbReference type="ARBA" id="ARBA00022989"/>
    </source>
</evidence>
<dbReference type="AlphaFoldDB" id="A0A443KBC0"/>